<reference evidence="1" key="1">
    <citation type="submission" date="2021-03" db="EMBL/GenBank/DDBJ databases">
        <title>Evolutionary priming and transition to the ectomycorrhizal habit in an iconic lineage of mushroom-forming fungi: is preadaptation a requirement?</title>
        <authorList>
            <consortium name="DOE Joint Genome Institute"/>
            <person name="Looney B.P."/>
            <person name="Miyauchi S."/>
            <person name="Morin E."/>
            <person name="Drula E."/>
            <person name="Courty P.E."/>
            <person name="Chicoki N."/>
            <person name="Fauchery L."/>
            <person name="Kohler A."/>
            <person name="Kuo A."/>
            <person name="LaButti K."/>
            <person name="Pangilinan J."/>
            <person name="Lipzen A."/>
            <person name="Riley R."/>
            <person name="Andreopoulos W."/>
            <person name="He G."/>
            <person name="Johnson J."/>
            <person name="Barry K.W."/>
            <person name="Grigoriev I.V."/>
            <person name="Nagy L."/>
            <person name="Hibbett D."/>
            <person name="Henrissat B."/>
            <person name="Matheny P.B."/>
            <person name="Labbe J."/>
            <person name="Martin A.F."/>
        </authorList>
    </citation>
    <scope>NUCLEOTIDE SEQUENCE</scope>
    <source>
        <strain evidence="1">BPL698</strain>
    </source>
</reference>
<comment type="caution">
    <text evidence="1">The sequence shown here is derived from an EMBL/GenBank/DDBJ whole genome shotgun (WGS) entry which is preliminary data.</text>
</comment>
<proteinExistence type="predicted"/>
<keyword evidence="2" id="KW-1185">Reference proteome</keyword>
<accession>A0ACC0U9C2</accession>
<dbReference type="Proteomes" id="UP001207468">
    <property type="component" value="Unassembled WGS sequence"/>
</dbReference>
<evidence type="ECO:0000313" key="1">
    <source>
        <dbReference type="EMBL" id="KAI9508087.1"/>
    </source>
</evidence>
<protein>
    <submittedName>
        <fullName evidence="1">Uncharacterized protein</fullName>
    </submittedName>
</protein>
<gene>
    <name evidence="1" type="ORF">F5148DRAFT_1199463</name>
</gene>
<sequence>MSASATNTQRAITDDDSKPRRSTKVSGKLKVLPEQPEPGPVPTKRALLAPAQTGEGSNATGDSDDDDGDGDGGIDEDETEDVDAYNQIARMPAGTARRDALRLTKKKAKSLPRVTAYATAGSYRFGDLMKFFHARRTAYRTNPRQIDDVIYTTYSYGPPDPPPSAPGENSAPSGAGRFRDGRPGGGRRSRRGTGPASVTWRSSGSEGETTTAVETSSWTASHGDAAAYAPIPEATTGDLLGVPELAATEAMAASGPPQTGMAKRKGSKWDTVGTGEAEIFLFSYGTVVIWGMTEQQERRFLSSLKRFEVEKLAPKDVEMEDLNFYHANYSRIYNDVITLRKGSSYMTKLSLSHALSQSVKISLFEDLISTTIEETKEYPEIISETGKIGLPHKEIMRKMGEVFLLRANIAAVGSVLDSPEVFWSYPDLRPLYDAARSYLEIARRIDLLNTRVEVLQDMLQLLKESVSSRHAERLEQIVIVLIAIEIILGIVTILVDLYS</sequence>
<organism evidence="1 2">
    <name type="scientific">Russula earlei</name>
    <dbReference type="NCBI Taxonomy" id="71964"/>
    <lineage>
        <taxon>Eukaryota</taxon>
        <taxon>Fungi</taxon>
        <taxon>Dikarya</taxon>
        <taxon>Basidiomycota</taxon>
        <taxon>Agaricomycotina</taxon>
        <taxon>Agaricomycetes</taxon>
        <taxon>Russulales</taxon>
        <taxon>Russulaceae</taxon>
        <taxon>Russula</taxon>
    </lineage>
</organism>
<evidence type="ECO:0000313" key="2">
    <source>
        <dbReference type="Proteomes" id="UP001207468"/>
    </source>
</evidence>
<name>A0ACC0U9C2_9AGAM</name>
<dbReference type="EMBL" id="JAGFNK010000101">
    <property type="protein sequence ID" value="KAI9508087.1"/>
    <property type="molecule type" value="Genomic_DNA"/>
</dbReference>